<dbReference type="Proteomes" id="UP000270094">
    <property type="component" value="Unassembled WGS sequence"/>
</dbReference>
<gene>
    <name evidence="1" type="ORF">SVUK_LOCUS3639</name>
</gene>
<protein>
    <submittedName>
        <fullName evidence="1">Uncharacterized protein</fullName>
    </submittedName>
</protein>
<organism evidence="1 2">
    <name type="scientific">Strongylus vulgaris</name>
    <name type="common">Blood worm</name>
    <dbReference type="NCBI Taxonomy" id="40348"/>
    <lineage>
        <taxon>Eukaryota</taxon>
        <taxon>Metazoa</taxon>
        <taxon>Ecdysozoa</taxon>
        <taxon>Nematoda</taxon>
        <taxon>Chromadorea</taxon>
        <taxon>Rhabditida</taxon>
        <taxon>Rhabditina</taxon>
        <taxon>Rhabditomorpha</taxon>
        <taxon>Strongyloidea</taxon>
        <taxon>Strongylidae</taxon>
        <taxon>Strongylus</taxon>
    </lineage>
</organism>
<accession>A0A3P7I5H6</accession>
<evidence type="ECO:0000313" key="1">
    <source>
        <dbReference type="EMBL" id="VDM68641.1"/>
    </source>
</evidence>
<sequence length="240" mass="26554">MKLTKSPSLAVAGESSTKFIGRLSESAAIYGKTFRLVNLSRKELQVSLSTVDWPTGVELLYPETVSAIAAGQTLDIPVTVSSCFNAKNSECLHLRLLHRNVPMSHLLSFKVNPSKEHFEGPLLTELYEPGDVLLLTKLRKPLNEARTLKKSESLEMKETPEETVSTVVNMLKDEVECLCSVLLTDANVQEKAFISQLQAAQILDSSNYTDREIEENLIDSVHTAIDGNGDIVCYIHSQSF</sequence>
<name>A0A3P7I5H6_STRVU</name>
<evidence type="ECO:0000313" key="2">
    <source>
        <dbReference type="Proteomes" id="UP000270094"/>
    </source>
</evidence>
<dbReference type="EMBL" id="UYYB01009513">
    <property type="protein sequence ID" value="VDM68641.1"/>
    <property type="molecule type" value="Genomic_DNA"/>
</dbReference>
<proteinExistence type="predicted"/>
<reference evidence="1 2" key="1">
    <citation type="submission" date="2018-11" db="EMBL/GenBank/DDBJ databases">
        <authorList>
            <consortium name="Pathogen Informatics"/>
        </authorList>
    </citation>
    <scope>NUCLEOTIDE SEQUENCE [LARGE SCALE GENOMIC DNA]</scope>
</reference>
<dbReference type="OrthoDB" id="5870002at2759"/>
<dbReference type="AlphaFoldDB" id="A0A3P7I5H6"/>
<keyword evidence="2" id="KW-1185">Reference proteome</keyword>